<dbReference type="InterPro" id="IPR054549">
    <property type="entry name" value="UVB_sens_RUS_dom"/>
</dbReference>
<dbReference type="Pfam" id="PF04884">
    <property type="entry name" value="UVB_sens_prot"/>
    <property type="match status" value="1"/>
</dbReference>
<evidence type="ECO:0000313" key="8">
    <source>
        <dbReference type="EMBL" id="PWY62550.1"/>
    </source>
</evidence>
<name>A0A317UR79_ASPEC</name>
<evidence type="ECO:0000259" key="7">
    <source>
        <dbReference type="Pfam" id="PF04884"/>
    </source>
</evidence>
<evidence type="ECO:0000256" key="5">
    <source>
        <dbReference type="ARBA" id="ARBA00023136"/>
    </source>
</evidence>
<evidence type="ECO:0000256" key="6">
    <source>
        <dbReference type="SAM" id="MobiDB-lite"/>
    </source>
</evidence>
<evidence type="ECO:0000313" key="9">
    <source>
        <dbReference type="Proteomes" id="UP000246171"/>
    </source>
</evidence>
<dbReference type="PANTHER" id="PTHR12770:SF31">
    <property type="entry name" value="RUS FAMILY MEMBER 1"/>
    <property type="match status" value="1"/>
</dbReference>
<evidence type="ECO:0000256" key="1">
    <source>
        <dbReference type="ARBA" id="ARBA00004370"/>
    </source>
</evidence>
<evidence type="ECO:0000256" key="2">
    <source>
        <dbReference type="ARBA" id="ARBA00007558"/>
    </source>
</evidence>
<dbReference type="GO" id="GO:0016020">
    <property type="term" value="C:membrane"/>
    <property type="evidence" value="ECO:0007669"/>
    <property type="project" value="UniProtKB-SubCell"/>
</dbReference>
<organism evidence="8 9">
    <name type="scientific">Aspergillus eucalypticola (strain CBS 122712 / IBT 29274)</name>
    <dbReference type="NCBI Taxonomy" id="1448314"/>
    <lineage>
        <taxon>Eukaryota</taxon>
        <taxon>Fungi</taxon>
        <taxon>Dikarya</taxon>
        <taxon>Ascomycota</taxon>
        <taxon>Pezizomycotina</taxon>
        <taxon>Eurotiomycetes</taxon>
        <taxon>Eurotiomycetidae</taxon>
        <taxon>Eurotiales</taxon>
        <taxon>Aspergillaceae</taxon>
        <taxon>Aspergillus</taxon>
        <taxon>Aspergillus subgen. Circumdati</taxon>
    </lineage>
</organism>
<reference evidence="8" key="1">
    <citation type="submission" date="2016-12" db="EMBL/GenBank/DDBJ databases">
        <title>The genomes of Aspergillus section Nigri reveals drivers in fungal speciation.</title>
        <authorList>
            <consortium name="DOE Joint Genome Institute"/>
            <person name="Vesth T.C."/>
            <person name="Nybo J."/>
            <person name="Theobald S."/>
            <person name="Brandl J."/>
            <person name="Frisvad J.C."/>
            <person name="Nielsen K.F."/>
            <person name="Lyhne E.K."/>
            <person name="Kogle M.E."/>
            <person name="Kuo A."/>
            <person name="Riley R."/>
            <person name="Clum A."/>
            <person name="Nolan M."/>
            <person name="Lipzen A."/>
            <person name="Salamov A."/>
            <person name="Henrissat B."/>
            <person name="Wiebenga A."/>
            <person name="De vries R.P."/>
            <person name="Grigoriev I.V."/>
            <person name="Mortensen U.H."/>
            <person name="Andersen M.R."/>
            <person name="Baker S.E."/>
        </authorList>
    </citation>
    <scope>NUCLEOTIDE SEQUENCE</scope>
    <source>
        <strain evidence="8">CBS 122712</strain>
    </source>
</reference>
<accession>A0A317UR79</accession>
<dbReference type="InterPro" id="IPR006968">
    <property type="entry name" value="RUS_fam"/>
</dbReference>
<dbReference type="RefSeq" id="XP_025382433.1">
    <property type="nucleotide sequence ID" value="XM_025532451.1"/>
</dbReference>
<feature type="region of interest" description="Disordered" evidence="6">
    <location>
        <begin position="312"/>
        <end position="335"/>
    </location>
</feature>
<evidence type="ECO:0000256" key="4">
    <source>
        <dbReference type="ARBA" id="ARBA00022989"/>
    </source>
</evidence>
<gene>
    <name evidence="8" type="ORF">BO83DRAFT_383357</name>
</gene>
<dbReference type="EMBL" id="MSFU01000044">
    <property type="protein sequence ID" value="PWY62550.1"/>
    <property type="molecule type" value="Genomic_DNA"/>
</dbReference>
<dbReference type="PANTHER" id="PTHR12770">
    <property type="entry name" value="RUS1 FAMILY PROTEIN C16ORF58"/>
    <property type="match status" value="1"/>
</dbReference>
<feature type="domain" description="Protein root UVB sensitive/RUS" evidence="7">
    <location>
        <begin position="64"/>
        <end position="302"/>
    </location>
</feature>
<comment type="subcellular location">
    <subcellularLocation>
        <location evidence="1">Membrane</location>
    </subcellularLocation>
</comment>
<keyword evidence="4" id="KW-1133">Transmembrane helix</keyword>
<keyword evidence="5" id="KW-0472">Membrane</keyword>
<keyword evidence="9" id="KW-1185">Reference proteome</keyword>
<dbReference type="GeneID" id="37054413"/>
<dbReference type="OrthoDB" id="364779at2759"/>
<comment type="caution">
    <text evidence="8">The sequence shown here is derived from an EMBL/GenBank/DDBJ whole genome shotgun (WGS) entry which is preliminary data.</text>
</comment>
<keyword evidence="3" id="KW-0812">Transmembrane</keyword>
<dbReference type="VEuPathDB" id="FungiDB:BO83DRAFT_383357"/>
<evidence type="ECO:0000256" key="3">
    <source>
        <dbReference type="ARBA" id="ARBA00022692"/>
    </source>
</evidence>
<feature type="compositionally biased region" description="Low complexity" evidence="6">
    <location>
        <begin position="317"/>
        <end position="331"/>
    </location>
</feature>
<comment type="similarity">
    <text evidence="2">Belongs to the RUS1 family.</text>
</comment>
<dbReference type="AlphaFoldDB" id="A0A317UR79"/>
<sequence length="528" mass="57086">MALKDDSTAITFTEVDEVNHPTATYIYSEPAAGPARLEQDKKHRENWGRVDVAHASSTTLAAWSSKSVLDFLVEVFLPAGYPHSVTDDYAPYQLFDSLQAFSSSIAGLLSSRAVLQGVGVGNADASPTAALLLHILQDSSGRIATILFAHRVGTALEPECKMYRLAADIFNDLAMILDCLSPMIPAGAPRVTVLSTAGVLRALCGVAGGSSKASLSAHFSRWGNLAEVNAKDSSQETIISLIGMLVGSFVVSRVTNFSTTWICLLMLLALHLSLNYAAVRSVQMTSLNRQRANIVFSTLLNTDPDVTQLLHPESTKQQHQSPAQHSHQPPSWKTLTPAHVSKQEKIFETDGILRWSSSTITPPHTLGYCRIGISLQQFLSSAALSTTSSKSLRTPIPMPQLATLFSKEDYILYLTSSNSSSSSSKKTPTWHANILLKNTTTSQSQLKAWAHALLAARVLSTSSAAAPPAADFISTSDQIEATMDVLHRTLEFLNEGSRFDGYTTVLTDNGWDLNIAALETRSGRRVVV</sequence>
<proteinExistence type="inferred from homology"/>
<dbReference type="Proteomes" id="UP000246171">
    <property type="component" value="Unassembled WGS sequence"/>
</dbReference>
<protein>
    <submittedName>
        <fullName evidence="8">DUF647 domain protein</fullName>
    </submittedName>
</protein>